<keyword evidence="13" id="KW-1185">Reference proteome</keyword>
<comment type="catalytic activity">
    <reaction evidence="2">
        <text>L-glutamyl-[protein] + S-adenosyl-L-methionine = [protein]-L-glutamate 5-O-methyl ester + S-adenosyl-L-homocysteine</text>
        <dbReference type="Rhea" id="RHEA:24452"/>
        <dbReference type="Rhea" id="RHEA-COMP:10208"/>
        <dbReference type="Rhea" id="RHEA-COMP:10311"/>
        <dbReference type="ChEBI" id="CHEBI:29973"/>
        <dbReference type="ChEBI" id="CHEBI:57856"/>
        <dbReference type="ChEBI" id="CHEBI:59789"/>
        <dbReference type="ChEBI" id="CHEBI:82795"/>
        <dbReference type="EC" id="2.1.1.80"/>
    </reaction>
</comment>
<sequence>MTGNSNATHDDGSDDSLIIVGIGASAGGLEALRLLVPKLPIDERVVYILAQHLDPKHSSMLVPILSRETQLQVNELQHDQALQAGQLYIIPPGMDAFYTRQRIHLEKATGIGPKPSVDRLLASLAENHGERSIGIILSGTGMDGAHGIRAIKAEGGITIAQLESTARFDSMPHAAINTGHVDLVLPPEEIAQQIHDLLNQPGSSFPFSQKTEPSEDEIQEILRMLLDQTGTDFRDYKRNTLLRRIERRMTLHKCKRLDEYCSFLRDKPEELYELHNDILISVTAFFRDTDAYQVLHRMMEDIISQKGKIEGEIRIWIAGCATGEEAYSIAIMLSEYLGNRASRYKIQIFGTDLYDGVLSIARQARYPKAAVVDIEPRLLDKYFIQKDGAYQLNQTIRNMVLFARHDLVRDPPFSHLDLVSCRNVLIYFNQNLQRKVLESFHYALETGGILFLGKSEAIGNAENLFTTVDRKARMYRRRGDVKGHSPYLLQHRQQRERPAIYGQGSRERNRVKLQDMVDKLLVNIYQPVCILLDDRQEIAYVRGHVDPFLSFMEGRAALGILELIRSELRQDMRGMLYKARRTDESILSRRIPMKINGEDKRVLMRVSHFPAGKLTENEVSMIVFEVFSDVEVPLSDTVVEQMTDTVRLKELEEELRETRESLQTTIEELETSNEELQSTYEEAQSTNEELYTSTEELQTSNEELQSTNEELRTVNQELSVKSSELETANHQLKSTNEQLTQEVDERKWAEARLEIERAKLHTIFHMQPNWINICTTDGIIQEVNPAGLSIMEVSSSAELVGRSLRDFVFPEYLPEVDNCLAMIGEVGEVNKRELRIRTSKGNPRWLEIHSLLVHFSDDELRIMSIIVDHTERKLAQELLAERQQELAHIMRLNTLGEMASGIAHELNQPLSAIANYIRGCERRLNSDGCNLEELKEVMQLVSTQVRRAGDILRYAKDFTRKDQDNERLSCNINEVVRETLHLLETTEQFKETKLIVELESELPNVLINKIQIEQVLINMVQNALDAMDEMNDAKPAVLRIRTARADDHALRLSVVDQGTGLPVGFEKNIFRPFFSTKKNGMGMGLAISSSIIEAHGGRLEAVNNLTRGATFSFMLPLEGDANP</sequence>
<dbReference type="InterPro" id="IPR000780">
    <property type="entry name" value="CheR_MeTrfase"/>
</dbReference>
<evidence type="ECO:0000259" key="9">
    <source>
        <dbReference type="PROSITE" id="PS50113"/>
    </source>
</evidence>
<dbReference type="NCBIfam" id="TIGR00229">
    <property type="entry name" value="sensory_box"/>
    <property type="match status" value="1"/>
</dbReference>
<dbReference type="CDD" id="cd16434">
    <property type="entry name" value="CheB-CheR_fusion"/>
    <property type="match status" value="1"/>
</dbReference>
<evidence type="ECO:0000256" key="6">
    <source>
        <dbReference type="PROSITE-ProRule" id="PRU00050"/>
    </source>
</evidence>
<dbReference type="PROSITE" id="PS50122">
    <property type="entry name" value="CHEB"/>
    <property type="match status" value="1"/>
</dbReference>
<evidence type="ECO:0000313" key="13">
    <source>
        <dbReference type="Proteomes" id="UP000672009"/>
    </source>
</evidence>
<gene>
    <name evidence="12" type="ORF">J9260_08185</name>
</gene>
<dbReference type="Pfam" id="PF01339">
    <property type="entry name" value="CheB_methylest"/>
    <property type="match status" value="1"/>
</dbReference>
<dbReference type="PROSITE" id="PS50109">
    <property type="entry name" value="HIS_KIN"/>
    <property type="match status" value="1"/>
</dbReference>
<dbReference type="Gene3D" id="3.30.565.10">
    <property type="entry name" value="Histidine kinase-like ATPase, C-terminal domain"/>
    <property type="match status" value="1"/>
</dbReference>
<keyword evidence="6" id="KW-0145">Chemotaxis</keyword>
<proteinExistence type="predicted"/>
<dbReference type="InterPro" id="IPR036890">
    <property type="entry name" value="HATPase_C_sf"/>
</dbReference>
<evidence type="ECO:0000259" key="11">
    <source>
        <dbReference type="PROSITE" id="PS50123"/>
    </source>
</evidence>
<keyword evidence="7" id="KW-0175">Coiled coil</keyword>
<dbReference type="SUPFAM" id="SSF55874">
    <property type="entry name" value="ATPase domain of HSP90 chaperone/DNA topoisomerase II/histidine kinase"/>
    <property type="match status" value="1"/>
</dbReference>
<reference evidence="12" key="1">
    <citation type="submission" date="2021-04" db="EMBL/GenBank/DDBJ databases">
        <title>Genomics, taxonomy and metabolism of representatives of sulfur bacteria of the genus Thiothrix: Thiothrix fructosivorans QT, Thiothrix unzii A1T and three new species, Thiothrix subterranea sp. nov., Thiothrix litoralis sp. nov. and 'Candidatus Thiothrix anitrata' sp. nov.</title>
        <authorList>
            <person name="Ravin N.V."/>
            <person name="Smolyakov D."/>
            <person name="Rudenko T.S."/>
            <person name="Mardanov A.V."/>
            <person name="Beletsky A.V."/>
            <person name="Markov N.D."/>
            <person name="Fomenkov A.I."/>
            <person name="Roberts R.J."/>
            <person name="Karnachuk O.V."/>
            <person name="Novikov A."/>
            <person name="Grabovich M.Y."/>
        </authorList>
    </citation>
    <scope>NUCLEOTIDE SEQUENCE</scope>
    <source>
        <strain evidence="12">A1</strain>
    </source>
</reference>
<feature type="domain" description="CheB-type methylesterase" evidence="10">
    <location>
        <begin position="19"/>
        <end position="201"/>
    </location>
</feature>
<dbReference type="Gene3D" id="1.10.287.130">
    <property type="match status" value="1"/>
</dbReference>
<keyword evidence="4" id="KW-0808">Transferase</keyword>
<dbReference type="EMBL" id="CP072793">
    <property type="protein sequence ID" value="QTR55046.1"/>
    <property type="molecule type" value="Genomic_DNA"/>
</dbReference>
<dbReference type="GO" id="GO:0008983">
    <property type="term" value="F:protein-glutamate O-methyltransferase activity"/>
    <property type="evidence" value="ECO:0007669"/>
    <property type="project" value="UniProtKB-EC"/>
</dbReference>
<evidence type="ECO:0000259" key="10">
    <source>
        <dbReference type="PROSITE" id="PS50122"/>
    </source>
</evidence>
<feature type="coiled-coil region" evidence="7">
    <location>
        <begin position="648"/>
        <end position="745"/>
    </location>
</feature>
<dbReference type="InterPro" id="IPR003661">
    <property type="entry name" value="HisK_dim/P_dom"/>
</dbReference>
<dbReference type="Gene3D" id="1.10.155.10">
    <property type="entry name" value="Chemotaxis receptor methyltransferase CheR, N-terminal domain"/>
    <property type="match status" value="1"/>
</dbReference>
<dbReference type="SMART" id="SM00388">
    <property type="entry name" value="HisKA"/>
    <property type="match status" value="1"/>
</dbReference>
<dbReference type="InterPro" id="IPR022642">
    <property type="entry name" value="CheR_C"/>
</dbReference>
<dbReference type="SMART" id="SM00387">
    <property type="entry name" value="HATPase_c"/>
    <property type="match status" value="1"/>
</dbReference>
<feature type="domain" description="PAC" evidence="9">
    <location>
        <begin position="830"/>
        <end position="881"/>
    </location>
</feature>
<keyword evidence="6" id="KW-0378">Hydrolase</keyword>
<feature type="domain" description="Histidine kinase" evidence="8">
    <location>
        <begin position="901"/>
        <end position="1119"/>
    </location>
</feature>
<dbReference type="Gene3D" id="3.40.50.180">
    <property type="entry name" value="Methylesterase CheB, C-terminal domain"/>
    <property type="match status" value="1"/>
</dbReference>
<keyword evidence="3" id="KW-0489">Methyltransferase</keyword>
<dbReference type="PANTHER" id="PTHR24422:SF10">
    <property type="entry name" value="CHEMOTAXIS PROTEIN METHYLTRANSFERASE 2"/>
    <property type="match status" value="1"/>
</dbReference>
<evidence type="ECO:0000256" key="2">
    <source>
        <dbReference type="ARBA" id="ARBA00001541"/>
    </source>
</evidence>
<dbReference type="GO" id="GO:0000155">
    <property type="term" value="F:phosphorelay sensor kinase activity"/>
    <property type="evidence" value="ECO:0007669"/>
    <property type="project" value="InterPro"/>
</dbReference>
<evidence type="ECO:0000256" key="3">
    <source>
        <dbReference type="ARBA" id="ARBA00022603"/>
    </source>
</evidence>
<dbReference type="InterPro" id="IPR029063">
    <property type="entry name" value="SAM-dependent_MTases_sf"/>
</dbReference>
<dbReference type="InterPro" id="IPR036804">
    <property type="entry name" value="CheR_N_sf"/>
</dbReference>
<comment type="catalytic activity">
    <reaction evidence="1">
        <text>ATP + protein L-histidine = ADP + protein N-phospho-L-histidine.</text>
        <dbReference type="EC" id="2.7.13.3"/>
    </reaction>
</comment>
<dbReference type="Pfam" id="PF03705">
    <property type="entry name" value="CheR_N"/>
    <property type="match status" value="1"/>
</dbReference>
<feature type="active site" evidence="6">
    <location>
        <position position="25"/>
    </location>
</feature>
<dbReference type="SMART" id="SM00138">
    <property type="entry name" value="MeTrc"/>
    <property type="match status" value="1"/>
</dbReference>
<dbReference type="InterPro" id="IPR000700">
    <property type="entry name" value="PAS-assoc_C"/>
</dbReference>
<feature type="active site" evidence="6">
    <location>
        <position position="143"/>
    </location>
</feature>
<dbReference type="KEGG" id="tun:J9260_08185"/>
<dbReference type="SUPFAM" id="SSF47384">
    <property type="entry name" value="Homodimeric domain of signal transducing histidine kinase"/>
    <property type="match status" value="1"/>
</dbReference>
<accession>A0A975FBN0</accession>
<evidence type="ECO:0000256" key="7">
    <source>
        <dbReference type="SAM" id="Coils"/>
    </source>
</evidence>
<dbReference type="CDD" id="cd00130">
    <property type="entry name" value="PAS"/>
    <property type="match status" value="1"/>
</dbReference>
<dbReference type="InterPro" id="IPR000673">
    <property type="entry name" value="Sig_transdc_resp-reg_Me-estase"/>
</dbReference>
<protein>
    <submittedName>
        <fullName evidence="12">PAS domain S-box protein</fullName>
    </submittedName>
</protein>
<dbReference type="InterPro" id="IPR022641">
    <property type="entry name" value="CheR_N"/>
</dbReference>
<dbReference type="SUPFAM" id="SSF47757">
    <property type="entry name" value="Chemotaxis receptor methyltransferase CheR, N-terminal domain"/>
    <property type="match status" value="1"/>
</dbReference>
<keyword evidence="5" id="KW-0949">S-adenosyl-L-methionine</keyword>
<dbReference type="GO" id="GO:0032259">
    <property type="term" value="P:methylation"/>
    <property type="evidence" value="ECO:0007669"/>
    <property type="project" value="UniProtKB-KW"/>
</dbReference>
<dbReference type="InterPro" id="IPR036097">
    <property type="entry name" value="HisK_dim/P_sf"/>
</dbReference>
<dbReference type="SMART" id="SM00091">
    <property type="entry name" value="PAS"/>
    <property type="match status" value="1"/>
</dbReference>
<dbReference type="GO" id="GO:0006935">
    <property type="term" value="P:chemotaxis"/>
    <property type="evidence" value="ECO:0007669"/>
    <property type="project" value="UniProtKB-UniRule"/>
</dbReference>
<dbReference type="Pfam" id="PF00512">
    <property type="entry name" value="HisKA"/>
    <property type="match status" value="1"/>
</dbReference>
<dbReference type="Proteomes" id="UP000672009">
    <property type="component" value="Chromosome"/>
</dbReference>
<dbReference type="InterPro" id="IPR000014">
    <property type="entry name" value="PAS"/>
</dbReference>
<dbReference type="Gene3D" id="3.40.50.150">
    <property type="entry name" value="Vaccinia Virus protein VP39"/>
    <property type="match status" value="1"/>
</dbReference>
<organism evidence="12 13">
    <name type="scientific">Thiothrix unzii</name>
    <dbReference type="NCBI Taxonomy" id="111769"/>
    <lineage>
        <taxon>Bacteria</taxon>
        <taxon>Pseudomonadati</taxon>
        <taxon>Pseudomonadota</taxon>
        <taxon>Gammaproteobacteria</taxon>
        <taxon>Thiotrichales</taxon>
        <taxon>Thiotrichaceae</taxon>
        <taxon>Thiothrix</taxon>
    </lineage>
</organism>
<dbReference type="PROSITE" id="PS50113">
    <property type="entry name" value="PAC"/>
    <property type="match status" value="1"/>
</dbReference>
<evidence type="ECO:0000256" key="4">
    <source>
        <dbReference type="ARBA" id="ARBA00022679"/>
    </source>
</evidence>
<dbReference type="CDD" id="cd00082">
    <property type="entry name" value="HisKA"/>
    <property type="match status" value="1"/>
</dbReference>
<evidence type="ECO:0000259" key="8">
    <source>
        <dbReference type="PROSITE" id="PS50109"/>
    </source>
</evidence>
<dbReference type="AlphaFoldDB" id="A0A975FBN0"/>
<dbReference type="PROSITE" id="PS50123">
    <property type="entry name" value="CHER"/>
    <property type="match status" value="1"/>
</dbReference>
<evidence type="ECO:0000256" key="5">
    <source>
        <dbReference type="ARBA" id="ARBA00022691"/>
    </source>
</evidence>
<feature type="active site" evidence="6">
    <location>
        <position position="52"/>
    </location>
</feature>
<dbReference type="RefSeq" id="WP_210220517.1">
    <property type="nucleotide sequence ID" value="NZ_CP072793.1"/>
</dbReference>
<feature type="domain" description="CheR-type methyltransferase" evidence="11">
    <location>
        <begin position="206"/>
        <end position="480"/>
    </location>
</feature>
<dbReference type="SUPFAM" id="SSF53335">
    <property type="entry name" value="S-adenosyl-L-methionine-dependent methyltransferases"/>
    <property type="match status" value="1"/>
</dbReference>
<dbReference type="InterPro" id="IPR050903">
    <property type="entry name" value="Bact_Chemotaxis_MeTrfase"/>
</dbReference>
<name>A0A975FBN0_9GAMM</name>
<dbReference type="GO" id="GO:0005737">
    <property type="term" value="C:cytoplasm"/>
    <property type="evidence" value="ECO:0007669"/>
    <property type="project" value="InterPro"/>
</dbReference>
<dbReference type="Pfam" id="PF01739">
    <property type="entry name" value="CheR"/>
    <property type="match status" value="1"/>
</dbReference>
<evidence type="ECO:0000256" key="1">
    <source>
        <dbReference type="ARBA" id="ARBA00000085"/>
    </source>
</evidence>
<dbReference type="GO" id="GO:0008984">
    <property type="term" value="F:protein-glutamate methylesterase activity"/>
    <property type="evidence" value="ECO:0007669"/>
    <property type="project" value="InterPro"/>
</dbReference>
<dbReference type="Gene3D" id="3.30.450.20">
    <property type="entry name" value="PAS domain"/>
    <property type="match status" value="1"/>
</dbReference>
<dbReference type="GO" id="GO:0000156">
    <property type="term" value="F:phosphorelay response regulator activity"/>
    <property type="evidence" value="ECO:0007669"/>
    <property type="project" value="InterPro"/>
</dbReference>
<evidence type="ECO:0000313" key="12">
    <source>
        <dbReference type="EMBL" id="QTR55046.1"/>
    </source>
</evidence>
<dbReference type="InterPro" id="IPR003594">
    <property type="entry name" value="HATPase_dom"/>
</dbReference>
<dbReference type="InterPro" id="IPR035965">
    <property type="entry name" value="PAS-like_dom_sf"/>
</dbReference>
<dbReference type="PRINTS" id="PR00996">
    <property type="entry name" value="CHERMTFRASE"/>
</dbReference>
<dbReference type="SUPFAM" id="SSF52738">
    <property type="entry name" value="Methylesterase CheB, C-terminal domain"/>
    <property type="match status" value="1"/>
</dbReference>
<dbReference type="SUPFAM" id="SSF55785">
    <property type="entry name" value="PYP-like sensor domain (PAS domain)"/>
    <property type="match status" value="1"/>
</dbReference>
<dbReference type="Pfam" id="PF02518">
    <property type="entry name" value="HATPase_c"/>
    <property type="match status" value="1"/>
</dbReference>
<dbReference type="PANTHER" id="PTHR24422">
    <property type="entry name" value="CHEMOTAXIS PROTEIN METHYLTRANSFERASE"/>
    <property type="match status" value="1"/>
</dbReference>
<dbReference type="InterPro" id="IPR035909">
    <property type="entry name" value="CheB_C"/>
</dbReference>
<dbReference type="InterPro" id="IPR005467">
    <property type="entry name" value="His_kinase_dom"/>
</dbReference>
<dbReference type="Pfam" id="PF13426">
    <property type="entry name" value="PAS_9"/>
    <property type="match status" value="1"/>
</dbReference>